<accession>A0A7V2WVA2</accession>
<organism evidence="1">
    <name type="scientific">Leucothrix mucor</name>
    <dbReference type="NCBI Taxonomy" id="45248"/>
    <lineage>
        <taxon>Bacteria</taxon>
        <taxon>Pseudomonadati</taxon>
        <taxon>Pseudomonadota</taxon>
        <taxon>Gammaproteobacteria</taxon>
        <taxon>Thiotrichales</taxon>
        <taxon>Thiotrichaceae</taxon>
        <taxon>Leucothrix</taxon>
    </lineage>
</organism>
<dbReference type="Proteomes" id="UP000885750">
    <property type="component" value="Unassembled WGS sequence"/>
</dbReference>
<sequence length="240" mass="28763">MFYFGEGVFILKTLVSLHLPKTAGESFAKTLYDFYGKKLTKDYADYPVNTPVQDRNRQAIQCAIANNDQNTISLSRCIHGHFLPVKYLQFQNVEQDNDRAFITWMRNPVDRLISHYYYWIERSSLKSHAPLHQRVVEEKWSLEKFCLAPELQNLYEQFLWGFPIRYFDFIGITEHYQSDLKYFSSKYLDENSKEYSENRRAMLKNEYSISDSLREKIVLFHAKDIELYRRACEMRLLRLK</sequence>
<dbReference type="GO" id="GO:0016020">
    <property type="term" value="C:membrane"/>
    <property type="evidence" value="ECO:0007669"/>
    <property type="project" value="InterPro"/>
</dbReference>
<evidence type="ECO:0000313" key="1">
    <source>
        <dbReference type="EMBL" id="HFC92888.1"/>
    </source>
</evidence>
<protein>
    <recommendedName>
        <fullName evidence="2">Sulfotransferase family protein</fullName>
    </recommendedName>
</protein>
<dbReference type="SUPFAM" id="SSF52540">
    <property type="entry name" value="P-loop containing nucleoside triphosphate hydrolases"/>
    <property type="match status" value="1"/>
</dbReference>
<dbReference type="Gene3D" id="3.40.50.300">
    <property type="entry name" value="P-loop containing nucleotide triphosphate hydrolases"/>
    <property type="match status" value="1"/>
</dbReference>
<dbReference type="InterPro" id="IPR005331">
    <property type="entry name" value="Sulfotransferase"/>
</dbReference>
<dbReference type="AlphaFoldDB" id="A0A7V2WVA2"/>
<evidence type="ECO:0008006" key="2">
    <source>
        <dbReference type="Google" id="ProtNLM"/>
    </source>
</evidence>
<proteinExistence type="predicted"/>
<gene>
    <name evidence="1" type="ORF">ENJ51_08765</name>
</gene>
<name>A0A7V2WVA2_LEUMU</name>
<dbReference type="GO" id="GO:0008146">
    <property type="term" value="F:sulfotransferase activity"/>
    <property type="evidence" value="ECO:0007669"/>
    <property type="project" value="InterPro"/>
</dbReference>
<dbReference type="InterPro" id="IPR027417">
    <property type="entry name" value="P-loop_NTPase"/>
</dbReference>
<reference evidence="1" key="1">
    <citation type="journal article" date="2020" name="mSystems">
        <title>Genome- and Community-Level Interaction Insights into Carbon Utilization and Element Cycling Functions of Hydrothermarchaeota in Hydrothermal Sediment.</title>
        <authorList>
            <person name="Zhou Z."/>
            <person name="Liu Y."/>
            <person name="Xu W."/>
            <person name="Pan J."/>
            <person name="Luo Z.H."/>
            <person name="Li M."/>
        </authorList>
    </citation>
    <scope>NUCLEOTIDE SEQUENCE [LARGE SCALE GENOMIC DNA]</scope>
    <source>
        <strain evidence="1">HyVt-493</strain>
    </source>
</reference>
<dbReference type="Pfam" id="PF03567">
    <property type="entry name" value="Sulfotransfer_2"/>
    <property type="match status" value="1"/>
</dbReference>
<comment type="caution">
    <text evidence="1">The sequence shown here is derived from an EMBL/GenBank/DDBJ whole genome shotgun (WGS) entry which is preliminary data.</text>
</comment>
<dbReference type="EMBL" id="DRMS01000327">
    <property type="protein sequence ID" value="HFC92888.1"/>
    <property type="molecule type" value="Genomic_DNA"/>
</dbReference>